<dbReference type="OMA" id="FWPYAES"/>
<dbReference type="GO" id="GO:0031124">
    <property type="term" value="P:mRNA 3'-end processing"/>
    <property type="evidence" value="ECO:0007669"/>
    <property type="project" value="EnsemblFungi"/>
</dbReference>
<evidence type="ECO:0008006" key="4">
    <source>
        <dbReference type="Google" id="ProtNLM"/>
    </source>
</evidence>
<name>J7RQ42_HUIN7</name>
<dbReference type="eggNOG" id="ENOG502QU83">
    <property type="taxonomic scope" value="Eukaryota"/>
</dbReference>
<dbReference type="GO" id="GO:2001209">
    <property type="term" value="P:positive regulation of transcription elongation by RNA polymerase I"/>
    <property type="evidence" value="ECO:0007669"/>
    <property type="project" value="EnsemblFungi"/>
</dbReference>
<dbReference type="GO" id="GO:0006310">
    <property type="term" value="P:DNA recombination"/>
    <property type="evidence" value="ECO:0007669"/>
    <property type="project" value="EnsemblFungi"/>
</dbReference>
<dbReference type="GeneID" id="34527631"/>
<dbReference type="GO" id="GO:0006283">
    <property type="term" value="P:transcription-coupled nucleotide-excision repair"/>
    <property type="evidence" value="ECO:0007669"/>
    <property type="project" value="EnsemblFungi"/>
</dbReference>
<dbReference type="AlphaFoldDB" id="J7RQ42"/>
<dbReference type="GO" id="GO:0000446">
    <property type="term" value="C:nucleoplasmic THO complex"/>
    <property type="evidence" value="ECO:0007669"/>
    <property type="project" value="EnsemblFungi"/>
</dbReference>
<dbReference type="HOGENOM" id="CLU_022496_0_0_1"/>
<reference evidence="3" key="2">
    <citation type="submission" date="2012-08" db="EMBL/GenBank/DDBJ databases">
        <title>Genome sequence of Kazachstania naganishii.</title>
        <authorList>
            <person name="Gordon J.L."/>
            <person name="Armisen D."/>
            <person name="Proux-Wera E."/>
            <person name="OhEigeartaigh S.S."/>
            <person name="Byrne K.P."/>
            <person name="Wolfe K.H."/>
        </authorList>
    </citation>
    <scope>NUCLEOTIDE SEQUENCE [LARGE SCALE GENOMIC DNA]</scope>
    <source>
        <strain evidence="3">ATCC MYA-139 / BCRC 22969 / CBS 8797 / CCRC 22969 / KCTC 17520 / NBRC 10181 / NCYC 3082</strain>
    </source>
</reference>
<feature type="compositionally biased region" description="Basic and acidic residues" evidence="1">
    <location>
        <begin position="657"/>
        <end position="666"/>
    </location>
</feature>
<dbReference type="GO" id="GO:0000781">
    <property type="term" value="C:chromosome, telomeric region"/>
    <property type="evidence" value="ECO:0007669"/>
    <property type="project" value="EnsemblFungi"/>
</dbReference>
<evidence type="ECO:0000256" key="1">
    <source>
        <dbReference type="SAM" id="MobiDB-lite"/>
    </source>
</evidence>
<dbReference type="OrthoDB" id="4060917at2759"/>
<dbReference type="GO" id="GO:0060090">
    <property type="term" value="F:molecular adaptor activity"/>
    <property type="evidence" value="ECO:0007669"/>
    <property type="project" value="EnsemblFungi"/>
</dbReference>
<feature type="region of interest" description="Disordered" evidence="1">
    <location>
        <begin position="227"/>
        <end position="247"/>
    </location>
</feature>
<protein>
    <recommendedName>
        <fullName evidence="4">THO complex subunit HPR1</fullName>
    </recommendedName>
</protein>
<dbReference type="KEGG" id="kng:KNAG_0I00970"/>
<dbReference type="EMBL" id="HE978322">
    <property type="protein sequence ID" value="CCK71888.1"/>
    <property type="molecule type" value="Genomic_DNA"/>
</dbReference>
<feature type="compositionally biased region" description="Polar residues" evidence="1">
    <location>
        <begin position="233"/>
        <end position="247"/>
    </location>
</feature>
<dbReference type="Proteomes" id="UP000006310">
    <property type="component" value="Chromosome 9"/>
</dbReference>
<dbReference type="GO" id="GO:0006368">
    <property type="term" value="P:transcription elongation by RNA polymerase II"/>
    <property type="evidence" value="ECO:0007669"/>
    <property type="project" value="EnsemblFungi"/>
</dbReference>
<dbReference type="GO" id="GO:0003676">
    <property type="term" value="F:nucleic acid binding"/>
    <property type="evidence" value="ECO:0007669"/>
    <property type="project" value="EnsemblFungi"/>
</dbReference>
<evidence type="ECO:0000313" key="2">
    <source>
        <dbReference type="EMBL" id="CCK71888.1"/>
    </source>
</evidence>
<organism evidence="2 3">
    <name type="scientific">Huiozyma naganishii (strain ATCC MYA-139 / BCRC 22969 / CBS 8797 / KCTC 17520 / NBRC 10181 / NCYC 3082 / Yp74L-3)</name>
    <name type="common">Yeast</name>
    <name type="synonym">Kazachstania naganishii</name>
    <dbReference type="NCBI Taxonomy" id="1071383"/>
    <lineage>
        <taxon>Eukaryota</taxon>
        <taxon>Fungi</taxon>
        <taxon>Dikarya</taxon>
        <taxon>Ascomycota</taxon>
        <taxon>Saccharomycotina</taxon>
        <taxon>Saccharomycetes</taxon>
        <taxon>Saccharomycetales</taxon>
        <taxon>Saccharomycetaceae</taxon>
        <taxon>Huiozyma</taxon>
    </lineage>
</organism>
<sequence>MVNLESLTQNCSEYFSDEIDKLIKETDTKNILTVPLEKNFFPESLLNFSWDPLLKHQDLLETNFDELIDVTLKKAVSDNLMTTTENDDYSHKLVFTATILDFCLHSRAFRKNPDSWINAYFTLFGFPIELLDWSSELLHFWPYAESRLKWFQMGGNRVNEEFDGLSRLISYKPPVAEKLRRWNEMLSIIRYNISLNTPAHYKMKYNLEKFISELLPFAEESNFNRSSSVSRNQHSGNPWNKPVSSTKPATAKEKMASDYKFVFDKLLTCPLEFAFKPFDFKREVERTVSPFLDALFDYESEFYKTAKNIHKKNLASLEKLNENFFSDFTVINSKTPNYLKTSDAVKNKQQELWDNVISVLGNDKIMRPTVFDLNMSNPSTFYNQITKTENDYYRKQFVLQLVFSLNMVERLLTNPNVKELYKNVCQKEDTLKFIHFDKLSPNEIEKSILFCKHICERRVTTFYSFRDPTFNNIIVDLIRQNDHSLTQKIENFKAFQGFALPTVSKESVPVDYSFKKFGFIKMGNKQVNNIWKIPSGLDAVKSDVLKPQELYENLKQKCEGSLEEDETSGEIVKQWQILRSLRPRYLFEFSKMDETVGLRGLFDSSFAQKSEQEKKKLRDELLANIKKPHIERLALARKSKEERQTRKRKLEEENEVKDDKKLKTEVDEPNLAIVDSNQTDAVSDENGTLKHNQPKGDAKEDSAEVEKPKESSEGISEEPRETTS</sequence>
<keyword evidence="3" id="KW-1185">Reference proteome</keyword>
<dbReference type="InterPro" id="IPR021861">
    <property type="entry name" value="THO_THOC1"/>
</dbReference>
<reference evidence="2 3" key="1">
    <citation type="journal article" date="2011" name="Proc. Natl. Acad. Sci. U.S.A.">
        <title>Evolutionary erosion of yeast sex chromosomes by mating-type switching accidents.</title>
        <authorList>
            <person name="Gordon J.L."/>
            <person name="Armisen D."/>
            <person name="Proux-Wera E."/>
            <person name="Oheigeartaigh S.S."/>
            <person name="Byrne K.P."/>
            <person name="Wolfe K.H."/>
        </authorList>
    </citation>
    <scope>NUCLEOTIDE SEQUENCE [LARGE SCALE GENOMIC DNA]</scope>
    <source>
        <strain evidence="3">ATCC MYA-139 / BCRC 22969 / CBS 8797 / CCRC 22969 / KCTC 17520 / NBRC 10181 / NCYC 3082</strain>
    </source>
</reference>
<dbReference type="GO" id="GO:0006406">
    <property type="term" value="P:mRNA export from nucleus"/>
    <property type="evidence" value="ECO:0007669"/>
    <property type="project" value="EnsemblFungi"/>
</dbReference>
<evidence type="ECO:0000313" key="3">
    <source>
        <dbReference type="Proteomes" id="UP000006310"/>
    </source>
</evidence>
<dbReference type="GO" id="GO:0000445">
    <property type="term" value="C:THO complex part of transcription export complex"/>
    <property type="evidence" value="ECO:0007669"/>
    <property type="project" value="EnsemblFungi"/>
</dbReference>
<dbReference type="STRING" id="1071383.J7RQ42"/>
<dbReference type="Pfam" id="PF11957">
    <property type="entry name" value="efThoc1"/>
    <property type="match status" value="1"/>
</dbReference>
<dbReference type="GO" id="GO:0016593">
    <property type="term" value="C:Cdc73/Paf1 complex"/>
    <property type="evidence" value="ECO:0007669"/>
    <property type="project" value="EnsemblFungi"/>
</dbReference>
<accession>J7RQ42</accession>
<dbReference type="RefSeq" id="XP_022466133.1">
    <property type="nucleotide sequence ID" value="XM_022609770.1"/>
</dbReference>
<feature type="compositionally biased region" description="Basic and acidic residues" evidence="1">
    <location>
        <begin position="694"/>
        <end position="724"/>
    </location>
</feature>
<feature type="compositionally biased region" description="Polar residues" evidence="1">
    <location>
        <begin position="675"/>
        <end position="691"/>
    </location>
</feature>
<gene>
    <name evidence="2" type="primary">KNAG0I00970</name>
    <name evidence="2" type="ordered locus">KNAG_0I00970</name>
</gene>
<proteinExistence type="predicted"/>
<feature type="region of interest" description="Disordered" evidence="1">
    <location>
        <begin position="636"/>
        <end position="724"/>
    </location>
</feature>